<dbReference type="SMART" id="SM00672">
    <property type="entry name" value="CAP10"/>
    <property type="match status" value="1"/>
</dbReference>
<reference evidence="3" key="1">
    <citation type="journal article" date="2020" name="Stud. Mycol.">
        <title>101 Dothideomycetes genomes: a test case for predicting lifestyles and emergence of pathogens.</title>
        <authorList>
            <person name="Haridas S."/>
            <person name="Albert R."/>
            <person name="Binder M."/>
            <person name="Bloem J."/>
            <person name="Labutti K."/>
            <person name="Salamov A."/>
            <person name="Andreopoulos B."/>
            <person name="Baker S."/>
            <person name="Barry K."/>
            <person name="Bills G."/>
            <person name="Bluhm B."/>
            <person name="Cannon C."/>
            <person name="Castanera R."/>
            <person name="Culley D."/>
            <person name="Daum C."/>
            <person name="Ezra D."/>
            <person name="Gonzalez J."/>
            <person name="Henrissat B."/>
            <person name="Kuo A."/>
            <person name="Liang C."/>
            <person name="Lipzen A."/>
            <person name="Lutzoni F."/>
            <person name="Magnuson J."/>
            <person name="Mondo S."/>
            <person name="Nolan M."/>
            <person name="Ohm R."/>
            <person name="Pangilinan J."/>
            <person name="Park H.-J."/>
            <person name="Ramirez L."/>
            <person name="Alfaro M."/>
            <person name="Sun H."/>
            <person name="Tritt A."/>
            <person name="Yoshinaga Y."/>
            <person name="Zwiers L.-H."/>
            <person name="Turgeon B."/>
            <person name="Goodwin S."/>
            <person name="Spatafora J."/>
            <person name="Crous P."/>
            <person name="Grigoriev I."/>
        </authorList>
    </citation>
    <scope>NUCLEOTIDE SEQUENCE</scope>
    <source>
        <strain evidence="3">CBS 122681</strain>
    </source>
</reference>
<organism evidence="3 4">
    <name type="scientific">Lophiostoma macrostomum CBS 122681</name>
    <dbReference type="NCBI Taxonomy" id="1314788"/>
    <lineage>
        <taxon>Eukaryota</taxon>
        <taxon>Fungi</taxon>
        <taxon>Dikarya</taxon>
        <taxon>Ascomycota</taxon>
        <taxon>Pezizomycotina</taxon>
        <taxon>Dothideomycetes</taxon>
        <taxon>Pleosporomycetidae</taxon>
        <taxon>Pleosporales</taxon>
        <taxon>Lophiostomataceae</taxon>
        <taxon>Lophiostoma</taxon>
    </lineage>
</organism>
<feature type="transmembrane region" description="Helical" evidence="1">
    <location>
        <begin position="291"/>
        <end position="309"/>
    </location>
</feature>
<name>A0A6A6T5J7_9PLEO</name>
<feature type="transmembrane region" description="Helical" evidence="1">
    <location>
        <begin position="115"/>
        <end position="138"/>
    </location>
</feature>
<feature type="transmembrane region" description="Helical" evidence="1">
    <location>
        <begin position="144"/>
        <end position="164"/>
    </location>
</feature>
<dbReference type="AlphaFoldDB" id="A0A6A6T5J7"/>
<proteinExistence type="predicted"/>
<dbReference type="EMBL" id="MU004363">
    <property type="protein sequence ID" value="KAF2654461.1"/>
    <property type="molecule type" value="Genomic_DNA"/>
</dbReference>
<evidence type="ECO:0000259" key="2">
    <source>
        <dbReference type="SMART" id="SM00672"/>
    </source>
</evidence>
<dbReference type="OrthoDB" id="541052at2759"/>
<dbReference type="InterPro" id="IPR051091">
    <property type="entry name" value="O-Glucosyltr/Glycosyltrsf_90"/>
</dbReference>
<keyword evidence="4" id="KW-1185">Reference proteome</keyword>
<dbReference type="PANTHER" id="PTHR12203:SF61">
    <property type="entry name" value="CAPSULE PROTEIN"/>
    <property type="match status" value="1"/>
</dbReference>
<accession>A0A6A6T5J7</accession>
<dbReference type="PANTHER" id="PTHR12203">
    <property type="entry name" value="KDEL LYS-ASP-GLU-LEU CONTAINING - RELATED"/>
    <property type="match status" value="1"/>
</dbReference>
<evidence type="ECO:0000313" key="4">
    <source>
        <dbReference type="Proteomes" id="UP000799324"/>
    </source>
</evidence>
<keyword evidence="1" id="KW-0812">Transmembrane</keyword>
<dbReference type="InterPro" id="IPR006598">
    <property type="entry name" value="CAP10"/>
</dbReference>
<keyword evidence="1" id="KW-0472">Membrane</keyword>
<keyword evidence="1" id="KW-1133">Transmembrane helix</keyword>
<protein>
    <submittedName>
        <fullName evidence="3">Glycosyltransferase family 90 protein</fullName>
    </submittedName>
</protein>
<dbReference type="Proteomes" id="UP000799324">
    <property type="component" value="Unassembled WGS sequence"/>
</dbReference>
<feature type="domain" description="Glycosyl transferase CAP10" evidence="2">
    <location>
        <begin position="534"/>
        <end position="817"/>
    </location>
</feature>
<feature type="transmembrane region" description="Helical" evidence="1">
    <location>
        <begin position="261"/>
        <end position="279"/>
    </location>
</feature>
<evidence type="ECO:0000313" key="3">
    <source>
        <dbReference type="EMBL" id="KAF2654461.1"/>
    </source>
</evidence>
<dbReference type="Pfam" id="PF05686">
    <property type="entry name" value="Glyco_transf_90"/>
    <property type="match status" value="1"/>
</dbReference>
<evidence type="ECO:0000256" key="1">
    <source>
        <dbReference type="SAM" id="Phobius"/>
    </source>
</evidence>
<gene>
    <name evidence="3" type="ORF">K491DRAFT_659993</name>
</gene>
<dbReference type="GO" id="GO:0016740">
    <property type="term" value="F:transferase activity"/>
    <property type="evidence" value="ECO:0007669"/>
    <property type="project" value="UniProtKB-KW"/>
</dbReference>
<feature type="transmembrane region" description="Helical" evidence="1">
    <location>
        <begin position="185"/>
        <end position="205"/>
    </location>
</feature>
<sequence>MIVASIAFITFTLATQYFSSKRTELVSEIGCWVILPLLLRATRPYRNIPEPASRTAGSDRQSSRWLWIGSVCLAATSLYKAEFDSIGLFPLLTPLLLATHEYLRAETYKAARVYAWLFSLSALRAVSCGLLASLTLSVQDHEGTALSIALVAASYFLYSALLLKTSGESAFVPHLQDVEKRVTSLSWRTVLLTSLVYGVHTRLFGFENHDVYLMITTVFSKALSWMSLIHMTEHLSWCIVPGMQTFSLLAIRNLFAQKSQIIALWNVVASMFSLAQVVHMFPKTAKSATNLWIFVMVPLVPFILHEIAIRNATTLARSSFTRSHQHPVTILAQNARHDFEALLQRQSKDYSTAQAEYRRRYAMEPPGGFQQWFEFASMHNSSLIDDFDTIHNQLAPFFTLGGDEITRILNEAYNEPENELWLCEYSSADHKTRCSHPRRTFDRHFSFLLDRLLSHSSIVLPDVKFLVNHLDEPRVVTYRDPSKALNSSAKAIFNMTDLTRRSTWKAATSHCSSMPGSDSSIVEDPIDKANLLLVENMTSAMDLCQHAEYAKIHGLLMSPVSFRLINGLVPVLSTGSLSTNGDFLFPSPAYIEEEFKYEKDSDFDWDRKHNNLYWRGSTSGAFAKDDQWPNFHRQRFVRLVQNLEKEKHIYLHKKIGTVSRVKTSFLNTRLFDVAFTRIYQCARKYCRQQKTYFRTQLWADKNRALQSKLVFDTDGNGISGRYYGLLASNSAPLKQTLFQEWHDDRLIPWLHYIPVSQSLEELPEVVSYLTLNVRGQQTAKEVAEQGKDWFGKAFREVDMSIYVYRLLLELARLQNPARQGS</sequence>
<keyword evidence="3" id="KW-0808">Transferase</keyword>